<dbReference type="PANTHER" id="PTHR48152">
    <property type="entry name" value="F1C9.34 PROTEIN"/>
    <property type="match status" value="1"/>
</dbReference>
<name>A0AAN9J9B9_CLITE</name>
<dbReference type="Proteomes" id="UP001359559">
    <property type="component" value="Unassembled WGS sequence"/>
</dbReference>
<dbReference type="Pfam" id="PF06101">
    <property type="entry name" value="Vps62"/>
    <property type="match status" value="1"/>
</dbReference>
<keyword evidence="2" id="KW-1185">Reference proteome</keyword>
<gene>
    <name evidence="1" type="ORF">RJT34_17436</name>
</gene>
<dbReference type="PANTHER" id="PTHR48152:SF3">
    <property type="entry name" value="DUF946 FAMILY PROTEIN (DUF946)"/>
    <property type="match status" value="1"/>
</dbReference>
<protein>
    <submittedName>
        <fullName evidence="1">Uncharacterized protein</fullName>
    </submittedName>
</protein>
<reference evidence="1 2" key="1">
    <citation type="submission" date="2024-01" db="EMBL/GenBank/DDBJ databases">
        <title>The genomes of 5 underutilized Papilionoideae crops provide insights into root nodulation and disease resistance.</title>
        <authorList>
            <person name="Yuan L."/>
        </authorList>
    </citation>
    <scope>NUCLEOTIDE SEQUENCE [LARGE SCALE GENOMIC DNA]</scope>
    <source>
        <strain evidence="1">LY-2023</strain>
        <tissue evidence="1">Leaf</tissue>
    </source>
</reference>
<dbReference type="InterPro" id="IPR009291">
    <property type="entry name" value="Vps62"/>
</dbReference>
<accession>A0AAN9J9B9</accession>
<dbReference type="AlphaFoldDB" id="A0AAN9J9B9"/>
<comment type="caution">
    <text evidence="1">The sequence shown here is derived from an EMBL/GenBank/DDBJ whole genome shotgun (WGS) entry which is preliminary data.</text>
</comment>
<evidence type="ECO:0000313" key="1">
    <source>
        <dbReference type="EMBL" id="KAK7294547.1"/>
    </source>
</evidence>
<organism evidence="1 2">
    <name type="scientific">Clitoria ternatea</name>
    <name type="common">Butterfly pea</name>
    <dbReference type="NCBI Taxonomy" id="43366"/>
    <lineage>
        <taxon>Eukaryota</taxon>
        <taxon>Viridiplantae</taxon>
        <taxon>Streptophyta</taxon>
        <taxon>Embryophyta</taxon>
        <taxon>Tracheophyta</taxon>
        <taxon>Spermatophyta</taxon>
        <taxon>Magnoliopsida</taxon>
        <taxon>eudicotyledons</taxon>
        <taxon>Gunneridae</taxon>
        <taxon>Pentapetalae</taxon>
        <taxon>rosids</taxon>
        <taxon>fabids</taxon>
        <taxon>Fabales</taxon>
        <taxon>Fabaceae</taxon>
        <taxon>Papilionoideae</taxon>
        <taxon>50 kb inversion clade</taxon>
        <taxon>NPAAA clade</taxon>
        <taxon>indigoferoid/millettioid clade</taxon>
        <taxon>Phaseoleae</taxon>
        <taxon>Clitoria</taxon>
    </lineage>
</organism>
<dbReference type="EMBL" id="JAYKXN010000004">
    <property type="protein sequence ID" value="KAK7294547.1"/>
    <property type="molecule type" value="Genomic_DNA"/>
</dbReference>
<evidence type="ECO:0000313" key="2">
    <source>
        <dbReference type="Proteomes" id="UP001359559"/>
    </source>
</evidence>
<sequence>MPTDATSKERVKKGNLQSAKTNVHVKPMLRGTFTDIAIWVFYPFNGAVRAKVEFLTLNLGSIGEHVGDWEHVTLRVSNFDGELWQVYFSEHSKGSNSIGIRNDTDKSDMVLDMGLFELVSA</sequence>
<proteinExistence type="predicted"/>